<gene>
    <name evidence="1" type="ORF">DEVEQU_01476</name>
</gene>
<dbReference type="Proteomes" id="UP000268844">
    <property type="component" value="Unassembled WGS sequence"/>
</dbReference>
<evidence type="ECO:0000313" key="2">
    <source>
        <dbReference type="Proteomes" id="UP000268844"/>
    </source>
</evidence>
<sequence length="180" mass="19828">MRQSRRAGEPIIGRIMTQTSKQILTMIALLLPLFGPVPAMITAAQAQSVVSIIVTDPLTGYAIGGMDPVSYFTEPGPLAGRPELELKWKGVPWLFASAANMEIFKRNPELYSPQYGGYGAMSMARGFLSEANPSIYTVYKQRLFLFYSASNREAFLLSPDAAALRGEENWQALSKTLTTR</sequence>
<accession>A0A447I9X9</accession>
<protein>
    <submittedName>
        <fullName evidence="1">YHS domain protein</fullName>
    </submittedName>
</protein>
<reference evidence="1 2" key="1">
    <citation type="submission" date="2018-12" db="EMBL/GenBank/DDBJ databases">
        <authorList>
            <person name="Criscuolo A."/>
        </authorList>
    </citation>
    <scope>NUCLEOTIDE SEQUENCE [LARGE SCALE GENOMIC DNA]</scope>
    <source>
        <strain evidence="1">ACIP1116281</strain>
    </source>
</reference>
<keyword evidence="2" id="KW-1185">Reference proteome</keyword>
<proteinExistence type="predicted"/>
<dbReference type="EMBL" id="UZWD01000022">
    <property type="protein sequence ID" value="VDS04341.1"/>
    <property type="molecule type" value="Genomic_DNA"/>
</dbReference>
<name>A0A447I9X9_9HYPH</name>
<evidence type="ECO:0000313" key="1">
    <source>
        <dbReference type="EMBL" id="VDS04341.1"/>
    </source>
</evidence>
<dbReference type="NCBIfam" id="NF041384">
    <property type="entry name" value="YHS_seleno_dom"/>
    <property type="match status" value="1"/>
</dbReference>
<organism evidence="1 2">
    <name type="scientific">Devosia equisanguinis</name>
    <dbReference type="NCBI Taxonomy" id="2490941"/>
    <lineage>
        <taxon>Bacteria</taxon>
        <taxon>Pseudomonadati</taxon>
        <taxon>Pseudomonadota</taxon>
        <taxon>Alphaproteobacteria</taxon>
        <taxon>Hyphomicrobiales</taxon>
        <taxon>Devosiaceae</taxon>
        <taxon>Devosia</taxon>
    </lineage>
</organism>
<dbReference type="AlphaFoldDB" id="A0A447I9X9"/>